<gene>
    <name evidence="1" type="primary">rsxC</name>
    <name evidence="1" type="ORF">E0946_02745</name>
</gene>
<organism evidence="1 2">
    <name type="scientific">Candidatus Syntrophosphaera thermopropionivorans</name>
    <dbReference type="NCBI Taxonomy" id="2593015"/>
    <lineage>
        <taxon>Bacteria</taxon>
        <taxon>Pseudomonadati</taxon>
        <taxon>Candidatus Cloacimonadota</taxon>
        <taxon>Candidatus Cloacimonadia</taxon>
        <taxon>Candidatus Cloacimonadales</taxon>
        <taxon>Candidatus Cloacimonadaceae</taxon>
        <taxon>Candidatus Syntrophosphaera</taxon>
    </lineage>
</organism>
<reference evidence="1" key="1">
    <citation type="submission" date="2019-03" db="EMBL/GenBank/DDBJ databases">
        <title>Candidatus Syntrophosphaera thermopropionivorans: a novel player in syntrophic propionate oxidation during anaerobic digestion.</title>
        <authorList>
            <person name="Dyksma S."/>
        </authorList>
    </citation>
    <scope>NUCLEOTIDE SEQUENCE</scope>
    <source>
        <strain evidence="1">W5</strain>
    </source>
</reference>
<sequence length="439" mass="47153">MKLKTFPGGVHPPDNKQYTSAVPIEEFPLPQKVVIPMSQHVGAPSVPLVKVGEEVKTGQKIAEANAYVSIPQHSSISGKVTKIDTFLHPLGAMSLAIEITGDGSDSWIELVDEPDFMNLPVEEMKNRIKEAGICGMGGAGFPTIVKLSPPENKPIDTVILNGVECEPYLTADHRLMLEQSEGIINGLKIIMKILNAQHGMIGIESNKPDAIAQMNKLLASENNLSVVPLKLKYPQGAEKQLIYAATKRIVPAGGLPLDVGIVVQNVGTAFAIYEAVRFKKPLVERIITVTGSVVNNPKNLKARIGTLFSDLVTYCGGTKSEIGKVISGGPMMGYSLPSLDAPMAKGTSGLILFSEKEARTIEERNCIHCAHCVDVCPMNLVPSLIAQGVKGGDLTLAVKAGLEDCIKCGSCAYVCPAHIRIVQWVDTGKLRYAEERQAK</sequence>
<protein>
    <submittedName>
        <fullName evidence="1">Electron transport complex subunit RsxC</fullName>
    </submittedName>
</protein>
<name>A0AC61QK34_9BACT</name>
<comment type="caution">
    <text evidence="1">The sequence shown here is derived from an EMBL/GenBank/DDBJ whole genome shotgun (WGS) entry which is preliminary data.</text>
</comment>
<evidence type="ECO:0000313" key="2">
    <source>
        <dbReference type="Proteomes" id="UP000294588"/>
    </source>
</evidence>
<evidence type="ECO:0000313" key="1">
    <source>
        <dbReference type="EMBL" id="TDF73697.1"/>
    </source>
</evidence>
<dbReference type="Proteomes" id="UP000294588">
    <property type="component" value="Unassembled WGS sequence"/>
</dbReference>
<accession>A0AC61QK34</accession>
<dbReference type="EMBL" id="SMOG01000004">
    <property type="protein sequence ID" value="TDF73697.1"/>
    <property type="molecule type" value="Genomic_DNA"/>
</dbReference>
<keyword evidence="2" id="KW-1185">Reference proteome</keyword>
<proteinExistence type="predicted"/>